<dbReference type="SUPFAM" id="SSF142433">
    <property type="entry name" value="CinA-like"/>
    <property type="match status" value="1"/>
</dbReference>
<organism evidence="2 3">
    <name type="scientific">Cryptosporangium phraense</name>
    <dbReference type="NCBI Taxonomy" id="2593070"/>
    <lineage>
        <taxon>Bacteria</taxon>
        <taxon>Bacillati</taxon>
        <taxon>Actinomycetota</taxon>
        <taxon>Actinomycetes</taxon>
        <taxon>Cryptosporangiales</taxon>
        <taxon>Cryptosporangiaceae</taxon>
        <taxon>Cryptosporangium</taxon>
    </lineage>
</organism>
<gene>
    <name evidence="2" type="ORF">FL583_12780</name>
</gene>
<dbReference type="OrthoDB" id="1253990at2"/>
<dbReference type="EMBL" id="VIRS01000007">
    <property type="protein sequence ID" value="TQS44824.1"/>
    <property type="molecule type" value="Genomic_DNA"/>
</dbReference>
<dbReference type="AlphaFoldDB" id="A0A545AU28"/>
<comment type="caution">
    <text evidence="2">The sequence shown here is derived from an EMBL/GenBank/DDBJ whole genome shotgun (WGS) entry which is preliminary data.</text>
</comment>
<dbReference type="Gene3D" id="3.90.950.20">
    <property type="entry name" value="CinA-like"/>
    <property type="match status" value="1"/>
</dbReference>
<evidence type="ECO:0000313" key="2">
    <source>
        <dbReference type="EMBL" id="TQS44824.1"/>
    </source>
</evidence>
<sequence>MPPEAAPVTEPTAAGVLAALRARGETLATAESLTGGMLAAHLVDVPGASRVFRGGLVPYATDLKATLVDVEKGLLDRLGPVAADVAMALAEGARRRCGADWGLGTTGVAGPDPQDGKPAGTVFVGVAGPDGPPAVRALHLSGDRAAIRAATVDEALALLAGKLDGTADVTDSDA</sequence>
<dbReference type="InterPro" id="IPR008136">
    <property type="entry name" value="CinA_C"/>
</dbReference>
<feature type="domain" description="CinA C-terminal" evidence="1">
    <location>
        <begin position="12"/>
        <end position="161"/>
    </location>
</feature>
<dbReference type="InterPro" id="IPR036653">
    <property type="entry name" value="CinA-like_C"/>
</dbReference>
<name>A0A545AU28_9ACTN</name>
<dbReference type="Proteomes" id="UP000317982">
    <property type="component" value="Unassembled WGS sequence"/>
</dbReference>
<dbReference type="Pfam" id="PF02464">
    <property type="entry name" value="CinA"/>
    <property type="match status" value="1"/>
</dbReference>
<keyword evidence="3" id="KW-1185">Reference proteome</keyword>
<dbReference type="InParanoid" id="A0A545AU28"/>
<proteinExistence type="predicted"/>
<protein>
    <submittedName>
        <fullName evidence="2">CinA family protein</fullName>
    </submittedName>
</protein>
<evidence type="ECO:0000259" key="1">
    <source>
        <dbReference type="Pfam" id="PF02464"/>
    </source>
</evidence>
<reference evidence="2 3" key="1">
    <citation type="submission" date="2019-07" db="EMBL/GenBank/DDBJ databases">
        <title>Cryptosporangium phraense sp. nov., isolated from plant litter.</title>
        <authorList>
            <person name="Suriyachadkun C."/>
        </authorList>
    </citation>
    <scope>NUCLEOTIDE SEQUENCE [LARGE SCALE GENOMIC DNA]</scope>
    <source>
        <strain evidence="2 3">A-T 5661</strain>
    </source>
</reference>
<evidence type="ECO:0000313" key="3">
    <source>
        <dbReference type="Proteomes" id="UP000317982"/>
    </source>
</evidence>
<accession>A0A545AU28</accession>
<dbReference type="NCBIfam" id="TIGR00199">
    <property type="entry name" value="PncC_domain"/>
    <property type="match status" value="1"/>
</dbReference>